<proteinExistence type="predicted"/>
<organism evidence="3">
    <name type="scientific">uncultured marine microorganism HF4000_APKG10K24</name>
    <dbReference type="NCBI Taxonomy" id="455562"/>
    <lineage>
        <taxon>unclassified sequences</taxon>
        <taxon>environmental samples</taxon>
    </lineage>
</organism>
<feature type="region of interest" description="Disordered" evidence="1">
    <location>
        <begin position="49"/>
        <end position="80"/>
    </location>
</feature>
<evidence type="ECO:0000259" key="2">
    <source>
        <dbReference type="SMART" id="SM00834"/>
    </source>
</evidence>
<dbReference type="AlphaFoldDB" id="B3TCG6"/>
<dbReference type="NCBIfam" id="TIGR02605">
    <property type="entry name" value="CxxC_CxxC_SSSS"/>
    <property type="match status" value="1"/>
</dbReference>
<reference evidence="3" key="1">
    <citation type="journal article" date="2008" name="ISME J.">
        <title>Genomic patterns of recombination, clonal divergence and environment in marine microbial populations.</title>
        <authorList>
            <person name="Konstantinidis K.T."/>
            <person name="Delong E.F."/>
        </authorList>
    </citation>
    <scope>NUCLEOTIDE SEQUENCE</scope>
</reference>
<name>B3TCG6_9ZZZZ</name>
<accession>B3TCG6</accession>
<sequence length="80" mass="9023">MPVYEYYCVSCDLEYELIRPVSKMDDAAPCANCNQNGQRQLSNFSFKSKTFSAPKLGPTTHQPFRNRSRGSSPEQNSSPN</sequence>
<protein>
    <recommendedName>
        <fullName evidence="2">Putative regulatory protein FmdB zinc ribbon domain-containing protein</fullName>
    </recommendedName>
</protein>
<dbReference type="SMART" id="SM00834">
    <property type="entry name" value="CxxC_CXXC_SSSS"/>
    <property type="match status" value="1"/>
</dbReference>
<dbReference type="EMBL" id="EU016671">
    <property type="protein sequence ID" value="ABZ10275.1"/>
    <property type="molecule type" value="Genomic_DNA"/>
</dbReference>
<feature type="compositionally biased region" description="Polar residues" evidence="1">
    <location>
        <begin position="59"/>
        <end position="80"/>
    </location>
</feature>
<gene>
    <name evidence="3" type="ORF">ALOHA_HF4000APKG10K24ctg1g6</name>
</gene>
<evidence type="ECO:0000313" key="3">
    <source>
        <dbReference type="EMBL" id="ABZ10275.1"/>
    </source>
</evidence>
<dbReference type="InterPro" id="IPR013429">
    <property type="entry name" value="Regulatory_FmdB_Zinc_ribbon"/>
</dbReference>
<feature type="domain" description="Putative regulatory protein FmdB zinc ribbon" evidence="2">
    <location>
        <begin position="1"/>
        <end position="42"/>
    </location>
</feature>
<dbReference type="Pfam" id="PF09723">
    <property type="entry name" value="Zn_ribbon_8"/>
    <property type="match status" value="1"/>
</dbReference>
<evidence type="ECO:0000256" key="1">
    <source>
        <dbReference type="SAM" id="MobiDB-lite"/>
    </source>
</evidence>